<evidence type="ECO:0000313" key="4">
    <source>
        <dbReference type="Proteomes" id="UP000757435"/>
    </source>
</evidence>
<protein>
    <recommendedName>
        <fullName evidence="5">Tetratricopeptide repeat protein</fullName>
    </recommendedName>
</protein>
<dbReference type="PANTHER" id="PTHR47050">
    <property type="entry name" value="TETRATRICOPEPTIDE REPEAT PROTEIN 24"/>
    <property type="match status" value="1"/>
</dbReference>
<dbReference type="EMBL" id="JAHHHD010000002">
    <property type="protein sequence ID" value="MBW4657586.1"/>
    <property type="molecule type" value="Genomic_DNA"/>
</dbReference>
<dbReference type="SMART" id="SM00028">
    <property type="entry name" value="TPR"/>
    <property type="match status" value="6"/>
</dbReference>
<dbReference type="Pfam" id="PF13181">
    <property type="entry name" value="TPR_8"/>
    <property type="match status" value="1"/>
</dbReference>
<reference evidence="3" key="2">
    <citation type="journal article" date="2022" name="Microbiol. Resour. Announc.">
        <title>Metagenome Sequencing to Explore Phylogenomics of Terrestrial Cyanobacteria.</title>
        <authorList>
            <person name="Ward R.D."/>
            <person name="Stajich J.E."/>
            <person name="Johansen J.R."/>
            <person name="Huntemann M."/>
            <person name="Clum A."/>
            <person name="Foster B."/>
            <person name="Foster B."/>
            <person name="Roux S."/>
            <person name="Palaniappan K."/>
            <person name="Varghese N."/>
            <person name="Mukherjee S."/>
            <person name="Reddy T.B.K."/>
            <person name="Daum C."/>
            <person name="Copeland A."/>
            <person name="Chen I.A."/>
            <person name="Ivanova N.N."/>
            <person name="Kyrpides N.C."/>
            <person name="Shapiro N."/>
            <person name="Eloe-Fadrosh E.A."/>
            <person name="Pietrasiak N."/>
        </authorList>
    </citation>
    <scope>NUCLEOTIDE SEQUENCE</scope>
    <source>
        <strain evidence="3">UHER 2000/2452</strain>
    </source>
</reference>
<comment type="caution">
    <text evidence="3">The sequence shown here is derived from an EMBL/GenBank/DDBJ whole genome shotgun (WGS) entry which is preliminary data.</text>
</comment>
<feature type="domain" description="NfeD-like C-terminal" evidence="2">
    <location>
        <begin position="42"/>
        <end position="93"/>
    </location>
</feature>
<dbReference type="InterPro" id="IPR002810">
    <property type="entry name" value="NfeD-like_C"/>
</dbReference>
<dbReference type="Gene3D" id="3.40.50.300">
    <property type="entry name" value="P-loop containing nucleotide triphosphate hydrolases"/>
    <property type="match status" value="1"/>
</dbReference>
<dbReference type="InterPro" id="IPR027417">
    <property type="entry name" value="P-loop_NTPase"/>
</dbReference>
<dbReference type="PANTHER" id="PTHR47050:SF1">
    <property type="entry name" value="TETRATRICOPEPTIDE REPEAT PROTEIN 24-LIKE"/>
    <property type="match status" value="1"/>
</dbReference>
<proteinExistence type="predicted"/>
<dbReference type="Gene3D" id="2.40.50.140">
    <property type="entry name" value="Nucleic acid-binding proteins"/>
    <property type="match status" value="1"/>
</dbReference>
<dbReference type="Pfam" id="PF01957">
    <property type="entry name" value="NfeD"/>
    <property type="match status" value="1"/>
</dbReference>
<evidence type="ECO:0000259" key="2">
    <source>
        <dbReference type="Pfam" id="PF01957"/>
    </source>
</evidence>
<gene>
    <name evidence="3" type="ORF">KME15_02840</name>
</gene>
<dbReference type="Pfam" id="PF00931">
    <property type="entry name" value="NB-ARC"/>
    <property type="match status" value="1"/>
</dbReference>
<feature type="domain" description="NB-ARC" evidence="1">
    <location>
        <begin position="215"/>
        <end position="262"/>
    </location>
</feature>
<dbReference type="AlphaFoldDB" id="A0A951Q8X0"/>
<name>A0A951Q8X0_9CYAN</name>
<evidence type="ECO:0000259" key="1">
    <source>
        <dbReference type="Pfam" id="PF00931"/>
    </source>
</evidence>
<evidence type="ECO:0008006" key="5">
    <source>
        <dbReference type="Google" id="ProtNLM"/>
    </source>
</evidence>
<dbReference type="SUPFAM" id="SSF52540">
    <property type="entry name" value="P-loop containing nucleoside triphosphate hydrolases"/>
    <property type="match status" value="1"/>
</dbReference>
<reference evidence="3" key="1">
    <citation type="submission" date="2021-05" db="EMBL/GenBank/DDBJ databases">
        <authorList>
            <person name="Pietrasiak N."/>
            <person name="Ward R."/>
            <person name="Stajich J.E."/>
            <person name="Kurbessoian T."/>
        </authorList>
    </citation>
    <scope>NUCLEOTIDE SEQUENCE</scope>
    <source>
        <strain evidence="3">UHER 2000/2452</strain>
    </source>
</reference>
<dbReference type="Proteomes" id="UP000757435">
    <property type="component" value="Unassembled WGS sequence"/>
</dbReference>
<dbReference type="InterPro" id="IPR019734">
    <property type="entry name" value="TPR_rpt"/>
</dbReference>
<dbReference type="SUPFAM" id="SSF48452">
    <property type="entry name" value="TPR-like"/>
    <property type="match status" value="2"/>
</dbReference>
<dbReference type="Gene3D" id="1.25.40.10">
    <property type="entry name" value="Tetratricopeptide repeat domain"/>
    <property type="match status" value="2"/>
</dbReference>
<dbReference type="InterPro" id="IPR024812">
    <property type="entry name" value="TPR_24"/>
</dbReference>
<evidence type="ECO:0000313" key="3">
    <source>
        <dbReference type="EMBL" id="MBW4657586.1"/>
    </source>
</evidence>
<dbReference type="InterPro" id="IPR012340">
    <property type="entry name" value="NA-bd_OB-fold"/>
</dbReference>
<dbReference type="InterPro" id="IPR011990">
    <property type="entry name" value="TPR-like_helical_dom_sf"/>
</dbReference>
<dbReference type="InterPro" id="IPR002182">
    <property type="entry name" value="NB-ARC"/>
</dbReference>
<sequence length="876" mass="98623">MNFNFTNVFQAFQTSARASDKTVRSTPRSPLPANLGYYSGQAIVEQMIQPDKPGRVRFKGSRWFARCDQPVNISPHELVDVIGIQNITLLVEPAFLLSASYIGLTKVRQVIEQRSRILGHAADKQIAEFLSRELQSASAIAPETWQRFIQGKPIYLKTFQTCCEALNLSWKEVVGYGDSEAELDQADESEAQELQARSEDDLNFVGRDRAIADLQRLVDEKAQIVTILGEGGVGKTVLAQQYFSQSGFDIVLECWMAKETQNITSAEGVVLGWLQKYFKEEAGRTFDASLDQLRRHLNPKFSPSHALGKIGVLIDNLEPALDRNGQILPTHRGYAALLEVLADPALGCVTLITSREPLHEAAIASQPYRLSGLDETAWRQFWGSRSLSTPSAALGEMHRAYSGNAKAMTILCSAINVDYGGDMDAFWRDHQANLLNTSDLADLVSSHFNRLQQIYPEAHVLLRRMGCYRFQDVATVPVESLYCLLWDVPTLKHRSIVRFLRDLFLVEVDDEEYRLHPVIQSKALVMLRANPKEWDLANRKAADFWTERVVTIATVEEALMAAEAYRHYVQIEDWDSAAAVILYGRDCQWEKAEPLGISFYRLGLLQRMISAITRLLDRLQPGYPLCKLYDILGNLYWLKGSLQAAIVAHQKSREMAIAFQLKDLEIQALFNLGLCKLSLWELPEAEALFGQANTQAENTEWHRCAVSSWFCLALIYSCTGRTSEALSLVERVLDEYAVISGNAWSRGYSLLYLGATLRNVGDSEQAEKMYNLAKTYAEQSRYTQVKAEALNGLAMICRARQDFKGAVASHLAAKRLLDRIEAKGDLAEVNYQLGITYRQMNELEEGRNCLRTAIDLFQQMNAPRQVERAQLVLSAI</sequence>
<dbReference type="GO" id="GO:0043531">
    <property type="term" value="F:ADP binding"/>
    <property type="evidence" value="ECO:0007669"/>
    <property type="project" value="InterPro"/>
</dbReference>
<organism evidence="3 4">
    <name type="scientific">Drouetiella hepatica Uher 2000/2452</name>
    <dbReference type="NCBI Taxonomy" id="904376"/>
    <lineage>
        <taxon>Bacteria</taxon>
        <taxon>Bacillati</taxon>
        <taxon>Cyanobacteriota</taxon>
        <taxon>Cyanophyceae</taxon>
        <taxon>Oculatellales</taxon>
        <taxon>Oculatellaceae</taxon>
        <taxon>Drouetiella</taxon>
    </lineage>
</organism>
<accession>A0A951Q8X0</accession>